<evidence type="ECO:0000313" key="4">
    <source>
        <dbReference type="EMBL" id="NNH24710.1"/>
    </source>
</evidence>
<comment type="caution">
    <text evidence="4">The sequence shown here is derived from an EMBL/GenBank/DDBJ whole genome shotgun (WGS) entry which is preliminary data.</text>
</comment>
<evidence type="ECO:0000256" key="2">
    <source>
        <dbReference type="SAM" id="MobiDB-lite"/>
    </source>
</evidence>
<proteinExistence type="inferred from homology"/>
<evidence type="ECO:0000256" key="3">
    <source>
        <dbReference type="SAM" id="Phobius"/>
    </source>
</evidence>
<dbReference type="Pfam" id="PF03334">
    <property type="entry name" value="PhaG_MnhG_YufB"/>
    <property type="match status" value="1"/>
</dbReference>
<keyword evidence="5" id="KW-1185">Reference proteome</keyword>
<protein>
    <submittedName>
        <fullName evidence="4">Cation:proton antiporter</fullName>
    </submittedName>
</protein>
<dbReference type="PANTHER" id="PTHR34703:SF1">
    <property type="entry name" value="ANTIPORTER SUBUNIT MNHG2-RELATED"/>
    <property type="match status" value="1"/>
</dbReference>
<keyword evidence="3" id="KW-0472">Membrane</keyword>
<evidence type="ECO:0000256" key="1">
    <source>
        <dbReference type="ARBA" id="ARBA00008404"/>
    </source>
</evidence>
<dbReference type="InterPro" id="IPR005133">
    <property type="entry name" value="PhaG_MnhG_YufB"/>
</dbReference>
<dbReference type="GO" id="GO:0015385">
    <property type="term" value="F:sodium:proton antiporter activity"/>
    <property type="evidence" value="ECO:0007669"/>
    <property type="project" value="TreeGrafter"/>
</dbReference>
<gene>
    <name evidence="4" type="ORF">HLB09_16775</name>
</gene>
<feature type="region of interest" description="Disordered" evidence="2">
    <location>
        <begin position="101"/>
        <end position="140"/>
    </location>
</feature>
<sequence>MSAAAVVDVVGQGLLLVGSLLVGTAALGLVRLPDVYARTNAATKAAALGLVVVLLGGVVLAPTAGSVLTLLVAIALQLFTVPIGGFEVAQAARLSAAPVTPLTHHDDLGLPREGDQRDEEQRDGEDEGGVQVDGQERGPA</sequence>
<evidence type="ECO:0000313" key="5">
    <source>
        <dbReference type="Proteomes" id="UP000555552"/>
    </source>
</evidence>
<dbReference type="PANTHER" id="PTHR34703">
    <property type="entry name" value="ANTIPORTER SUBUNIT MNHG2-RELATED"/>
    <property type="match status" value="1"/>
</dbReference>
<feature type="transmembrane region" description="Helical" evidence="3">
    <location>
        <begin position="42"/>
        <end position="61"/>
    </location>
</feature>
<feature type="transmembrane region" description="Helical" evidence="3">
    <location>
        <begin position="12"/>
        <end position="30"/>
    </location>
</feature>
<keyword evidence="3" id="KW-1133">Transmembrane helix</keyword>
<feature type="compositionally biased region" description="Basic and acidic residues" evidence="2">
    <location>
        <begin position="103"/>
        <end position="115"/>
    </location>
</feature>
<reference evidence="4 5" key="1">
    <citation type="submission" date="2020-05" db="EMBL/GenBank/DDBJ databases">
        <title>MicrobeNet Type strains.</title>
        <authorList>
            <person name="Nicholson A.C."/>
        </authorList>
    </citation>
    <scope>NUCLEOTIDE SEQUENCE [LARGE SCALE GENOMIC DNA]</scope>
    <source>
        <strain evidence="4 5">JCM 14547</strain>
    </source>
</reference>
<name>A0A849BND1_9ACTN</name>
<dbReference type="EMBL" id="JABEMA010000474">
    <property type="protein sequence ID" value="NNH24710.1"/>
    <property type="molecule type" value="Genomic_DNA"/>
</dbReference>
<comment type="similarity">
    <text evidence="1">Belongs to the CPA3 antiporters (TC 2.A.63) subunit G family.</text>
</comment>
<keyword evidence="3" id="KW-0812">Transmembrane</keyword>
<organism evidence="4 5">
    <name type="scientific">Pseudokineococcus marinus</name>
    <dbReference type="NCBI Taxonomy" id="351215"/>
    <lineage>
        <taxon>Bacteria</taxon>
        <taxon>Bacillati</taxon>
        <taxon>Actinomycetota</taxon>
        <taxon>Actinomycetes</taxon>
        <taxon>Kineosporiales</taxon>
        <taxon>Kineosporiaceae</taxon>
        <taxon>Pseudokineococcus</taxon>
    </lineage>
</organism>
<dbReference type="AlphaFoldDB" id="A0A849BND1"/>
<dbReference type="RefSeq" id="WP_171204427.1">
    <property type="nucleotide sequence ID" value="NZ_BAAANP010000069.1"/>
</dbReference>
<dbReference type="Proteomes" id="UP000555552">
    <property type="component" value="Unassembled WGS sequence"/>
</dbReference>
<accession>A0A849BND1</accession>
<feature type="compositionally biased region" description="Acidic residues" evidence="2">
    <location>
        <begin position="116"/>
        <end position="128"/>
    </location>
</feature>